<name>A0A0E9THG0_ANGAN</name>
<dbReference type="EMBL" id="GBXM01056409">
    <property type="protein sequence ID" value="JAH52168.1"/>
    <property type="molecule type" value="Transcribed_RNA"/>
</dbReference>
<reference evidence="1" key="2">
    <citation type="journal article" date="2015" name="Fish Shellfish Immunol.">
        <title>Early steps in the European eel (Anguilla anguilla)-Vibrio vulnificus interaction in the gills: Role of the RtxA13 toxin.</title>
        <authorList>
            <person name="Callol A."/>
            <person name="Pajuelo D."/>
            <person name="Ebbesson L."/>
            <person name="Teles M."/>
            <person name="MacKenzie S."/>
            <person name="Amaro C."/>
        </authorList>
    </citation>
    <scope>NUCLEOTIDE SEQUENCE</scope>
</reference>
<protein>
    <submittedName>
        <fullName evidence="1">Uncharacterized protein</fullName>
    </submittedName>
</protein>
<dbReference type="AlphaFoldDB" id="A0A0E9THG0"/>
<sequence length="39" mass="4579">MTVSNPFRVCSRFSHEDCRVIRKLTDYDLVLQNIKSGHI</sequence>
<proteinExistence type="predicted"/>
<evidence type="ECO:0000313" key="1">
    <source>
        <dbReference type="EMBL" id="JAH52168.1"/>
    </source>
</evidence>
<reference evidence="1" key="1">
    <citation type="submission" date="2014-11" db="EMBL/GenBank/DDBJ databases">
        <authorList>
            <person name="Amaro Gonzalez C."/>
        </authorList>
    </citation>
    <scope>NUCLEOTIDE SEQUENCE</scope>
</reference>
<organism evidence="1">
    <name type="scientific">Anguilla anguilla</name>
    <name type="common">European freshwater eel</name>
    <name type="synonym">Muraena anguilla</name>
    <dbReference type="NCBI Taxonomy" id="7936"/>
    <lineage>
        <taxon>Eukaryota</taxon>
        <taxon>Metazoa</taxon>
        <taxon>Chordata</taxon>
        <taxon>Craniata</taxon>
        <taxon>Vertebrata</taxon>
        <taxon>Euteleostomi</taxon>
        <taxon>Actinopterygii</taxon>
        <taxon>Neopterygii</taxon>
        <taxon>Teleostei</taxon>
        <taxon>Anguilliformes</taxon>
        <taxon>Anguillidae</taxon>
        <taxon>Anguilla</taxon>
    </lineage>
</organism>
<accession>A0A0E9THG0</accession>